<proteinExistence type="predicted"/>
<dbReference type="EMBL" id="JAVFWL010000006">
    <property type="protein sequence ID" value="KAK6760955.1"/>
    <property type="molecule type" value="Genomic_DNA"/>
</dbReference>
<keyword evidence="2" id="KW-1185">Reference proteome</keyword>
<protein>
    <submittedName>
        <fullName evidence="1">Uncharacterized protein</fullName>
    </submittedName>
</protein>
<organism evidence="1 2">
    <name type="scientific">Necator americanus</name>
    <name type="common">Human hookworm</name>
    <dbReference type="NCBI Taxonomy" id="51031"/>
    <lineage>
        <taxon>Eukaryota</taxon>
        <taxon>Metazoa</taxon>
        <taxon>Ecdysozoa</taxon>
        <taxon>Nematoda</taxon>
        <taxon>Chromadorea</taxon>
        <taxon>Rhabditida</taxon>
        <taxon>Rhabditina</taxon>
        <taxon>Rhabditomorpha</taxon>
        <taxon>Strongyloidea</taxon>
        <taxon>Ancylostomatidae</taxon>
        <taxon>Bunostominae</taxon>
        <taxon>Necator</taxon>
    </lineage>
</organism>
<comment type="caution">
    <text evidence="1">The sequence shown here is derived from an EMBL/GenBank/DDBJ whole genome shotgun (WGS) entry which is preliminary data.</text>
</comment>
<name>A0ABR1EE62_NECAM</name>
<evidence type="ECO:0000313" key="2">
    <source>
        <dbReference type="Proteomes" id="UP001303046"/>
    </source>
</evidence>
<gene>
    <name evidence="1" type="primary">Necator_chrX.g22302</name>
    <name evidence="1" type="ORF">RB195_022141</name>
</gene>
<sequence length="121" mass="12823">MHLVDNFARGSVSLAIMDRVFSSATHGCLSRKEEGPASPIAHDADVTSMIVTSLFRRSNAKTYHWGLIASPFRAAFGTDKTNVGAIFAARWAAGGAPVLATTSTDVTVAQFAQTMLSLSAY</sequence>
<reference evidence="1 2" key="1">
    <citation type="submission" date="2023-08" db="EMBL/GenBank/DDBJ databases">
        <title>A Necator americanus chromosomal reference genome.</title>
        <authorList>
            <person name="Ilik V."/>
            <person name="Petrzelkova K.J."/>
            <person name="Pardy F."/>
            <person name="Fuh T."/>
            <person name="Niatou-Singa F.S."/>
            <person name="Gouil Q."/>
            <person name="Baker L."/>
            <person name="Ritchie M.E."/>
            <person name="Jex A.R."/>
            <person name="Gazzola D."/>
            <person name="Li H."/>
            <person name="Toshio Fujiwara R."/>
            <person name="Zhan B."/>
            <person name="Aroian R.V."/>
            <person name="Pafco B."/>
            <person name="Schwarz E.M."/>
        </authorList>
    </citation>
    <scope>NUCLEOTIDE SEQUENCE [LARGE SCALE GENOMIC DNA]</scope>
    <source>
        <strain evidence="1 2">Aroian</strain>
        <tissue evidence="1">Whole animal</tissue>
    </source>
</reference>
<dbReference type="Proteomes" id="UP001303046">
    <property type="component" value="Unassembled WGS sequence"/>
</dbReference>
<accession>A0ABR1EE62</accession>
<evidence type="ECO:0000313" key="1">
    <source>
        <dbReference type="EMBL" id="KAK6760955.1"/>
    </source>
</evidence>